<evidence type="ECO:0000256" key="3">
    <source>
        <dbReference type="ARBA" id="ARBA00022679"/>
    </source>
</evidence>
<accession>A0A9P9EDG9</accession>
<evidence type="ECO:0000256" key="7">
    <source>
        <dbReference type="ARBA" id="ARBA00023163"/>
    </source>
</evidence>
<keyword evidence="4" id="KW-0227">DNA damage</keyword>
<dbReference type="InterPro" id="IPR016849">
    <property type="entry name" value="Rtt109"/>
</dbReference>
<keyword evidence="5" id="KW-0007">Acetylation</keyword>
<evidence type="ECO:0000256" key="6">
    <source>
        <dbReference type="ARBA" id="ARBA00023015"/>
    </source>
</evidence>
<dbReference type="SMART" id="SM01250">
    <property type="entry name" value="KAT11"/>
    <property type="match status" value="1"/>
</dbReference>
<dbReference type="InterPro" id="IPR013178">
    <property type="entry name" value="Histone_AcTrfase_Rtt109/CBP"/>
</dbReference>
<dbReference type="GO" id="GO:0006355">
    <property type="term" value="P:regulation of DNA-templated transcription"/>
    <property type="evidence" value="ECO:0007669"/>
    <property type="project" value="InterPro"/>
</dbReference>
<evidence type="ECO:0000256" key="9">
    <source>
        <dbReference type="ARBA" id="ARBA00048940"/>
    </source>
</evidence>
<keyword evidence="3" id="KW-0808">Transferase</keyword>
<dbReference type="AlphaFoldDB" id="A0A9P9EDG9"/>
<sequence>MANISNQRSLQDLLAESLPKDVAFTFYHYSTPPSKSPALFSAPPHRKPQRTYCESHFLAAAITPRDSAALKSNGETLVLAIEVLIYSTKDLTTLFVSKADSTGYIASLKLPRSQSGSPLKTICGTFVSWLARERQREGKKLVVSLFARAQDQYLFPASIDNPDKHVLDDRGLVKWWCRVLDPLMQEYAPEEEKKTLTERLADGGKDTLTNGTSSKVKTTAKGYLVVPGFDTHETLRHLPPTTSPKGSRRWAAAHPLLDIAPHPGAPPRCLVPHFPDDPKSRYLDELDEELPDGRGDEMIQPGGTPSRSNGQWKSVKTLDQFWDMMAFRQECSSGRIVGFIWVVMTPPKLTIPEEAGESEPSQSQSQPQSQPQDAAHRTIEPLLPPPPSPTRKKLTPKKPRRRKVNTDFGPIPLLLPKIKSNGSNLSAMSGDSTNGSSRLPPESTRYFQWPNASRGSVVFSTTAYNRAHEILLQQNFATLSAAIKSTKRWKEEIAVLGGVDKWSWTVVGKRESVTQTDFIANGAAPVTLVGIRKKRKPDSSVTEEVDKVIAQNGVQVLGEGLVRKKAKTEDAAAMTDVSIANSVNELGAGLVRRKPKN</sequence>
<evidence type="ECO:0000256" key="10">
    <source>
        <dbReference type="SAM" id="MobiDB-lite"/>
    </source>
</evidence>
<keyword evidence="12" id="KW-1185">Reference proteome</keyword>
<feature type="compositionally biased region" description="Basic residues" evidence="10">
    <location>
        <begin position="390"/>
        <end position="403"/>
    </location>
</feature>
<keyword evidence="6" id="KW-0805">Transcription regulation</keyword>
<feature type="region of interest" description="Disordered" evidence="10">
    <location>
        <begin position="351"/>
        <end position="410"/>
    </location>
</feature>
<organism evidence="11 12">
    <name type="scientific">Dendryphion nanum</name>
    <dbReference type="NCBI Taxonomy" id="256645"/>
    <lineage>
        <taxon>Eukaryota</taxon>
        <taxon>Fungi</taxon>
        <taxon>Dikarya</taxon>
        <taxon>Ascomycota</taxon>
        <taxon>Pezizomycotina</taxon>
        <taxon>Dothideomycetes</taxon>
        <taxon>Pleosporomycetidae</taxon>
        <taxon>Pleosporales</taxon>
        <taxon>Torulaceae</taxon>
        <taxon>Dendryphion</taxon>
    </lineage>
</organism>
<evidence type="ECO:0000256" key="5">
    <source>
        <dbReference type="ARBA" id="ARBA00022990"/>
    </source>
</evidence>
<gene>
    <name evidence="11" type="ORF">B0J11DRAFT_518419</name>
</gene>
<feature type="region of interest" description="Disordered" evidence="10">
    <location>
        <begin position="289"/>
        <end position="312"/>
    </location>
</feature>
<dbReference type="Proteomes" id="UP000700596">
    <property type="component" value="Unassembled WGS sequence"/>
</dbReference>
<evidence type="ECO:0000256" key="1">
    <source>
        <dbReference type="ARBA" id="ARBA00004123"/>
    </source>
</evidence>
<dbReference type="EMBL" id="JAGMWT010000002">
    <property type="protein sequence ID" value="KAH7135473.1"/>
    <property type="molecule type" value="Genomic_DNA"/>
</dbReference>
<evidence type="ECO:0000313" key="11">
    <source>
        <dbReference type="EMBL" id="KAH7135473.1"/>
    </source>
</evidence>
<dbReference type="GO" id="GO:0005634">
    <property type="term" value="C:nucleus"/>
    <property type="evidence" value="ECO:0007669"/>
    <property type="project" value="UniProtKB-SubCell"/>
</dbReference>
<protein>
    <recommendedName>
        <fullName evidence="2">histone acetyltransferase</fullName>
        <ecNumber evidence="2">2.3.1.48</ecNumber>
    </recommendedName>
</protein>
<dbReference type="PROSITE" id="PS51728">
    <property type="entry name" value="RTT109_HAT"/>
    <property type="match status" value="1"/>
</dbReference>
<evidence type="ECO:0000313" key="12">
    <source>
        <dbReference type="Proteomes" id="UP000700596"/>
    </source>
</evidence>
<dbReference type="GO" id="GO:0032931">
    <property type="term" value="F:histone H3K56 acetyltransferase activity"/>
    <property type="evidence" value="ECO:0007669"/>
    <property type="project" value="TreeGrafter"/>
</dbReference>
<dbReference type="EC" id="2.3.1.48" evidence="2"/>
<proteinExistence type="predicted"/>
<dbReference type="InterPro" id="IPR051236">
    <property type="entry name" value="HAT_RTT109-like"/>
</dbReference>
<reference evidence="11" key="1">
    <citation type="journal article" date="2021" name="Nat. Commun.">
        <title>Genetic determinants of endophytism in the Arabidopsis root mycobiome.</title>
        <authorList>
            <person name="Mesny F."/>
            <person name="Miyauchi S."/>
            <person name="Thiergart T."/>
            <person name="Pickel B."/>
            <person name="Atanasova L."/>
            <person name="Karlsson M."/>
            <person name="Huettel B."/>
            <person name="Barry K.W."/>
            <person name="Haridas S."/>
            <person name="Chen C."/>
            <person name="Bauer D."/>
            <person name="Andreopoulos W."/>
            <person name="Pangilinan J."/>
            <person name="LaButti K."/>
            <person name="Riley R."/>
            <person name="Lipzen A."/>
            <person name="Clum A."/>
            <person name="Drula E."/>
            <person name="Henrissat B."/>
            <person name="Kohler A."/>
            <person name="Grigoriev I.V."/>
            <person name="Martin F.M."/>
            <person name="Hacquard S."/>
        </authorList>
    </citation>
    <scope>NUCLEOTIDE SEQUENCE</scope>
    <source>
        <strain evidence="11">MPI-CAGE-CH-0243</strain>
    </source>
</reference>
<keyword evidence="8" id="KW-0539">Nucleus</keyword>
<name>A0A9P9EDG9_9PLEO</name>
<feature type="compositionally biased region" description="Low complexity" evidence="10">
    <location>
        <begin position="358"/>
        <end position="372"/>
    </location>
</feature>
<dbReference type="GO" id="GO:0006974">
    <property type="term" value="P:DNA damage response"/>
    <property type="evidence" value="ECO:0007669"/>
    <property type="project" value="UniProtKB-KW"/>
</dbReference>
<evidence type="ECO:0000256" key="2">
    <source>
        <dbReference type="ARBA" id="ARBA00013184"/>
    </source>
</evidence>
<comment type="caution">
    <text evidence="11">The sequence shown here is derived from an EMBL/GenBank/DDBJ whole genome shotgun (WGS) entry which is preliminary data.</text>
</comment>
<dbReference type="PANTHER" id="PTHR31571">
    <property type="entry name" value="ALTERED INHERITANCE OF MITOCHONDRIA PROTEIN 6"/>
    <property type="match status" value="1"/>
</dbReference>
<dbReference type="Pfam" id="PF08214">
    <property type="entry name" value="HAT_KAT11"/>
    <property type="match status" value="1"/>
</dbReference>
<comment type="catalytic activity">
    <reaction evidence="9">
        <text>L-lysyl-[histone] + acetyl-CoA = N(6)-acetyl-L-lysyl-[histone] + CoA + H(+)</text>
        <dbReference type="Rhea" id="RHEA:21992"/>
        <dbReference type="Rhea" id="RHEA-COMP:9845"/>
        <dbReference type="Rhea" id="RHEA-COMP:11338"/>
        <dbReference type="ChEBI" id="CHEBI:15378"/>
        <dbReference type="ChEBI" id="CHEBI:29969"/>
        <dbReference type="ChEBI" id="CHEBI:57287"/>
        <dbReference type="ChEBI" id="CHEBI:57288"/>
        <dbReference type="ChEBI" id="CHEBI:61930"/>
        <dbReference type="EC" id="2.3.1.48"/>
    </reaction>
    <physiologicalReaction direction="left-to-right" evidence="9">
        <dbReference type="Rhea" id="RHEA:21993"/>
    </physiologicalReaction>
</comment>
<evidence type="ECO:0000256" key="4">
    <source>
        <dbReference type="ARBA" id="ARBA00022763"/>
    </source>
</evidence>
<comment type="subcellular location">
    <subcellularLocation>
        <location evidence="1">Nucleus</location>
    </subcellularLocation>
</comment>
<evidence type="ECO:0000256" key="8">
    <source>
        <dbReference type="ARBA" id="ARBA00023242"/>
    </source>
</evidence>
<dbReference type="OrthoDB" id="3361892at2759"/>
<dbReference type="PANTHER" id="PTHR31571:SF2">
    <property type="entry name" value="HISTONE ACETYLTRANSFERASE RTT109"/>
    <property type="match status" value="1"/>
</dbReference>
<feature type="compositionally biased region" description="Polar residues" evidence="10">
    <location>
        <begin position="303"/>
        <end position="312"/>
    </location>
</feature>
<keyword evidence="7" id="KW-0804">Transcription</keyword>